<evidence type="ECO:0000313" key="2">
    <source>
        <dbReference type="Ensembl" id="ENSMSIP00000023541.1"/>
    </source>
</evidence>
<dbReference type="Ensembl" id="ENSMSIT00000029679.1">
    <property type="protein sequence ID" value="ENSMSIP00000023541.1"/>
    <property type="gene ID" value="ENSMSIG00000019941.1"/>
</dbReference>
<name>A0A8C6HNB0_MUSSI</name>
<reference evidence="2" key="2">
    <citation type="submission" date="2025-09" db="UniProtKB">
        <authorList>
            <consortium name="Ensembl"/>
        </authorList>
    </citation>
    <scope>IDENTIFICATION</scope>
</reference>
<keyword evidence="1" id="KW-1133">Transmembrane helix</keyword>
<feature type="transmembrane region" description="Helical" evidence="1">
    <location>
        <begin position="21"/>
        <end position="42"/>
    </location>
</feature>
<reference evidence="2" key="1">
    <citation type="submission" date="2025-08" db="UniProtKB">
        <authorList>
            <consortium name="Ensembl"/>
        </authorList>
    </citation>
    <scope>IDENTIFICATION</scope>
</reference>
<organism evidence="2 3">
    <name type="scientific">Mus spicilegus</name>
    <name type="common">Mound-building mouse</name>
    <dbReference type="NCBI Taxonomy" id="10103"/>
    <lineage>
        <taxon>Eukaryota</taxon>
        <taxon>Metazoa</taxon>
        <taxon>Chordata</taxon>
        <taxon>Craniata</taxon>
        <taxon>Vertebrata</taxon>
        <taxon>Euteleostomi</taxon>
        <taxon>Mammalia</taxon>
        <taxon>Eutheria</taxon>
        <taxon>Euarchontoglires</taxon>
        <taxon>Glires</taxon>
        <taxon>Rodentia</taxon>
        <taxon>Myomorpha</taxon>
        <taxon>Muroidea</taxon>
        <taxon>Muridae</taxon>
        <taxon>Murinae</taxon>
        <taxon>Mus</taxon>
        <taxon>Mus</taxon>
    </lineage>
</organism>
<dbReference type="AlphaFoldDB" id="A0A8C6HNB0"/>
<evidence type="ECO:0000313" key="3">
    <source>
        <dbReference type="Proteomes" id="UP000694415"/>
    </source>
</evidence>
<protein>
    <submittedName>
        <fullName evidence="2">Uncharacterized protein</fullName>
    </submittedName>
</protein>
<dbReference type="Proteomes" id="UP000694415">
    <property type="component" value="Unplaced"/>
</dbReference>
<evidence type="ECO:0000256" key="1">
    <source>
        <dbReference type="SAM" id="Phobius"/>
    </source>
</evidence>
<keyword evidence="3" id="KW-1185">Reference proteome</keyword>
<sequence>IMAEKAWQQYAVECTAKDPHSFLITVFLTLAFIPLFLTSTVLESVTEGQEGVKENKKKNIRICCKSKTTEKGFKE</sequence>
<proteinExistence type="predicted"/>
<keyword evidence="1" id="KW-0472">Membrane</keyword>
<keyword evidence="1" id="KW-0812">Transmembrane</keyword>
<accession>A0A8C6HNB0</accession>